<gene>
    <name evidence="1" type="ORF">NM125_10100</name>
</gene>
<dbReference type="AlphaFoldDB" id="A0A9X2REC8"/>
<evidence type="ECO:0000313" key="2">
    <source>
        <dbReference type="Proteomes" id="UP001139125"/>
    </source>
</evidence>
<comment type="caution">
    <text evidence="1">The sequence shown here is derived from an EMBL/GenBank/DDBJ whole genome shotgun (WGS) entry which is preliminary data.</text>
</comment>
<sequence length="278" mass="31413">MNLAESFDDIIRKENKVKNELHSIVTDDLTEDNDPEDSRFSKLRGVHQLQKSIVKQNMHNAMSPISAISGYLELINISLSNNPDVKQIQHYRKQIEAGINQVNVILEQLMEIYSDESDTVVSGREDLLDVDLNWIISEVCDQMRCAGPAVDFKRSANPLHVHTDIFMLKLITFNLISFALKCSGKDSVTEISTGKKDNKAVFSLMFEASDKKREELTQIMSNQENDGESGGYIQNSFNEGLLQSRKLVGQVKGDLTFEAVNDQTIRLNLRIPLSYSEN</sequence>
<dbReference type="SUPFAM" id="SSF55874">
    <property type="entry name" value="ATPase domain of HSP90 chaperone/DNA topoisomerase II/histidine kinase"/>
    <property type="match status" value="1"/>
</dbReference>
<name>A0A9X2REC8_9BACT</name>
<dbReference type="Gene3D" id="3.30.565.10">
    <property type="entry name" value="Histidine kinase-like ATPase, C-terminal domain"/>
    <property type="match status" value="1"/>
</dbReference>
<organism evidence="1 2">
    <name type="scientific">Gracilimonas sediminicola</name>
    <dbReference type="NCBI Taxonomy" id="2952158"/>
    <lineage>
        <taxon>Bacteria</taxon>
        <taxon>Pseudomonadati</taxon>
        <taxon>Balneolota</taxon>
        <taxon>Balneolia</taxon>
        <taxon>Balneolales</taxon>
        <taxon>Balneolaceae</taxon>
        <taxon>Gracilimonas</taxon>
    </lineage>
</organism>
<dbReference type="EMBL" id="JANDBC010000002">
    <property type="protein sequence ID" value="MCP9291926.1"/>
    <property type="molecule type" value="Genomic_DNA"/>
</dbReference>
<protein>
    <submittedName>
        <fullName evidence="1">Uncharacterized protein</fullName>
    </submittedName>
</protein>
<dbReference type="Proteomes" id="UP001139125">
    <property type="component" value="Unassembled WGS sequence"/>
</dbReference>
<accession>A0A9X2REC8</accession>
<dbReference type="RefSeq" id="WP_255134800.1">
    <property type="nucleotide sequence ID" value="NZ_JANDBC010000002.1"/>
</dbReference>
<proteinExistence type="predicted"/>
<dbReference type="InterPro" id="IPR036890">
    <property type="entry name" value="HATPase_C_sf"/>
</dbReference>
<keyword evidence="2" id="KW-1185">Reference proteome</keyword>
<evidence type="ECO:0000313" key="1">
    <source>
        <dbReference type="EMBL" id="MCP9291926.1"/>
    </source>
</evidence>
<reference evidence="1" key="1">
    <citation type="submission" date="2022-06" db="EMBL/GenBank/DDBJ databases">
        <title>Gracilimonas sp. CAU 1638 isolated from sea sediment.</title>
        <authorList>
            <person name="Kim W."/>
        </authorList>
    </citation>
    <scope>NUCLEOTIDE SEQUENCE</scope>
    <source>
        <strain evidence="1">CAU 1638</strain>
    </source>
</reference>